<dbReference type="Proteomes" id="UP000198287">
    <property type="component" value="Unassembled WGS sequence"/>
</dbReference>
<proteinExistence type="predicted"/>
<comment type="caution">
    <text evidence="4">The sequence shown here is derived from an EMBL/GenBank/DDBJ whole genome shotgun (WGS) entry which is preliminary data.</text>
</comment>
<evidence type="ECO:0000259" key="3">
    <source>
        <dbReference type="Pfam" id="PF00892"/>
    </source>
</evidence>
<feature type="transmembrane region" description="Helical" evidence="2">
    <location>
        <begin position="267"/>
        <end position="287"/>
    </location>
</feature>
<reference evidence="4 5" key="1">
    <citation type="submission" date="2015-12" db="EMBL/GenBank/DDBJ databases">
        <title>The genome of Folsomia candida.</title>
        <authorList>
            <person name="Faddeeva A."/>
            <person name="Derks M.F."/>
            <person name="Anvar Y."/>
            <person name="Smit S."/>
            <person name="Van Straalen N."/>
            <person name="Roelofs D."/>
        </authorList>
    </citation>
    <scope>NUCLEOTIDE SEQUENCE [LARGE SCALE GENOMIC DNA]</scope>
    <source>
        <strain evidence="4 5">VU population</strain>
        <tissue evidence="4">Whole body</tissue>
    </source>
</reference>
<keyword evidence="5" id="KW-1185">Reference proteome</keyword>
<feature type="compositionally biased region" description="Acidic residues" evidence="1">
    <location>
        <begin position="42"/>
        <end position="51"/>
    </location>
</feature>
<dbReference type="AlphaFoldDB" id="A0A226E206"/>
<protein>
    <recommendedName>
        <fullName evidence="3">EamA domain-containing protein</fullName>
    </recommendedName>
</protein>
<keyword evidence="2" id="KW-0472">Membrane</keyword>
<evidence type="ECO:0000313" key="5">
    <source>
        <dbReference type="Proteomes" id="UP000198287"/>
    </source>
</evidence>
<dbReference type="GO" id="GO:0016020">
    <property type="term" value="C:membrane"/>
    <property type="evidence" value="ECO:0007669"/>
    <property type="project" value="InterPro"/>
</dbReference>
<dbReference type="Pfam" id="PF00892">
    <property type="entry name" value="EamA"/>
    <property type="match status" value="1"/>
</dbReference>
<feature type="region of interest" description="Disordered" evidence="1">
    <location>
        <begin position="28"/>
        <end position="51"/>
    </location>
</feature>
<evidence type="ECO:0000256" key="1">
    <source>
        <dbReference type="SAM" id="MobiDB-lite"/>
    </source>
</evidence>
<dbReference type="EMBL" id="LNIX01000008">
    <property type="protein sequence ID" value="OXA51017.1"/>
    <property type="molecule type" value="Genomic_DNA"/>
</dbReference>
<accession>A0A226E206</accession>
<feature type="transmembrane region" description="Helical" evidence="2">
    <location>
        <begin position="90"/>
        <end position="110"/>
    </location>
</feature>
<feature type="domain" description="EamA" evidence="3">
    <location>
        <begin position="91"/>
        <end position="148"/>
    </location>
</feature>
<dbReference type="OrthoDB" id="306876at2759"/>
<keyword evidence="2" id="KW-0812">Transmembrane</keyword>
<feature type="transmembrane region" description="Helical" evidence="2">
    <location>
        <begin position="208"/>
        <end position="228"/>
    </location>
</feature>
<organism evidence="4 5">
    <name type="scientific">Folsomia candida</name>
    <name type="common">Springtail</name>
    <dbReference type="NCBI Taxonomy" id="158441"/>
    <lineage>
        <taxon>Eukaryota</taxon>
        <taxon>Metazoa</taxon>
        <taxon>Ecdysozoa</taxon>
        <taxon>Arthropoda</taxon>
        <taxon>Hexapoda</taxon>
        <taxon>Collembola</taxon>
        <taxon>Entomobryomorpha</taxon>
        <taxon>Isotomoidea</taxon>
        <taxon>Isotomidae</taxon>
        <taxon>Proisotominae</taxon>
        <taxon>Folsomia</taxon>
    </lineage>
</organism>
<dbReference type="InterPro" id="IPR000620">
    <property type="entry name" value="EamA_dom"/>
</dbReference>
<evidence type="ECO:0000313" key="4">
    <source>
        <dbReference type="EMBL" id="OXA51017.1"/>
    </source>
</evidence>
<sequence length="309" mass="34551">MVKPRFKTAALAIQANIKIRNRFANAVEDPNNPYSNHSETESSSEEEDEAPPEAGVEAGIVIVGPDGRSSIVHRQVSTKKKKKASPLRRYRGMLLALLSSLIFSLGALVAKKLHHFHPFSIAFWRFQGAFLPVLPIIMHKLSELQFPPPSLLLLEIHVTRGLIDHRVLNAHSRRSICEDLPRREMWRRDGVSRPPLLTGASSFDSDTLIGSGLALGCMILAAISYTVLRYIRKVHYSVTTLMFGVWGTFENLFLAILFSAMNVPNTLGEWGIVGSSIVVVAVLICGFRKWLRGLPVSHPTRARFRYLMM</sequence>
<keyword evidence="2" id="KW-1133">Transmembrane helix</keyword>
<gene>
    <name evidence="4" type="ORF">Fcan01_14114</name>
</gene>
<evidence type="ECO:0000256" key="2">
    <source>
        <dbReference type="SAM" id="Phobius"/>
    </source>
</evidence>
<feature type="transmembrane region" description="Helical" evidence="2">
    <location>
        <begin position="240"/>
        <end position="261"/>
    </location>
</feature>
<name>A0A226E206_FOLCA</name>